<dbReference type="PROSITE" id="PS50026">
    <property type="entry name" value="EGF_3"/>
    <property type="match status" value="1"/>
</dbReference>
<feature type="domain" description="EGF-like" evidence="4">
    <location>
        <begin position="32"/>
        <end position="68"/>
    </location>
</feature>
<feature type="disulfide bond" evidence="1">
    <location>
        <begin position="58"/>
        <end position="67"/>
    </location>
</feature>
<evidence type="ECO:0000256" key="1">
    <source>
        <dbReference type="PROSITE-ProRule" id="PRU00076"/>
    </source>
</evidence>
<feature type="transmembrane region" description="Helical" evidence="2">
    <location>
        <begin position="194"/>
        <end position="216"/>
    </location>
</feature>
<keyword evidence="3" id="KW-0732">Signal</keyword>
<keyword evidence="2" id="KW-0812">Transmembrane</keyword>
<evidence type="ECO:0000256" key="2">
    <source>
        <dbReference type="SAM" id="Phobius"/>
    </source>
</evidence>
<keyword evidence="1" id="KW-0245">EGF-like domain</keyword>
<organism evidence="5 6">
    <name type="scientific">Rotaria sordida</name>
    <dbReference type="NCBI Taxonomy" id="392033"/>
    <lineage>
        <taxon>Eukaryota</taxon>
        <taxon>Metazoa</taxon>
        <taxon>Spiralia</taxon>
        <taxon>Gnathifera</taxon>
        <taxon>Rotifera</taxon>
        <taxon>Eurotatoria</taxon>
        <taxon>Bdelloidea</taxon>
        <taxon>Philodinida</taxon>
        <taxon>Philodinidae</taxon>
        <taxon>Rotaria</taxon>
    </lineage>
</organism>
<evidence type="ECO:0000256" key="3">
    <source>
        <dbReference type="SAM" id="SignalP"/>
    </source>
</evidence>
<dbReference type="Proteomes" id="UP000663874">
    <property type="component" value="Unassembled WGS sequence"/>
</dbReference>
<reference evidence="5" key="1">
    <citation type="submission" date="2021-02" db="EMBL/GenBank/DDBJ databases">
        <authorList>
            <person name="Nowell W R."/>
        </authorList>
    </citation>
    <scope>NUCLEOTIDE SEQUENCE</scope>
</reference>
<feature type="chain" id="PRO_5032305276" description="EGF-like domain-containing protein" evidence="3">
    <location>
        <begin position="24"/>
        <end position="243"/>
    </location>
</feature>
<proteinExistence type="predicted"/>
<gene>
    <name evidence="5" type="ORF">FNK824_LOCUS15347</name>
</gene>
<evidence type="ECO:0000313" key="5">
    <source>
        <dbReference type="EMBL" id="CAF3807127.1"/>
    </source>
</evidence>
<dbReference type="PROSITE" id="PS01186">
    <property type="entry name" value="EGF_2"/>
    <property type="match status" value="1"/>
</dbReference>
<name>A0A819BUX5_9BILA</name>
<comment type="caution">
    <text evidence="5">The sequence shown here is derived from an EMBL/GenBank/DDBJ whole genome shotgun (WGS) entry which is preliminary data.</text>
</comment>
<dbReference type="PROSITE" id="PS00022">
    <property type="entry name" value="EGF_1"/>
    <property type="match status" value="2"/>
</dbReference>
<keyword evidence="1" id="KW-1015">Disulfide bond</keyword>
<keyword evidence="2" id="KW-0472">Membrane</keyword>
<evidence type="ECO:0000259" key="4">
    <source>
        <dbReference type="PROSITE" id="PS50026"/>
    </source>
</evidence>
<dbReference type="AlphaFoldDB" id="A0A819BUX5"/>
<protein>
    <recommendedName>
        <fullName evidence="4">EGF-like domain-containing protein</fullName>
    </recommendedName>
</protein>
<evidence type="ECO:0000313" key="6">
    <source>
        <dbReference type="Proteomes" id="UP000663874"/>
    </source>
</evidence>
<accession>A0A819BUX5</accession>
<dbReference type="Gene3D" id="2.10.25.10">
    <property type="entry name" value="Laminin"/>
    <property type="match status" value="1"/>
</dbReference>
<dbReference type="SUPFAM" id="SSF57196">
    <property type="entry name" value="EGF/Laminin"/>
    <property type="match status" value="1"/>
</dbReference>
<comment type="caution">
    <text evidence="1">Lacks conserved residue(s) required for the propagation of feature annotation.</text>
</comment>
<dbReference type="SMART" id="SM00181">
    <property type="entry name" value="EGF"/>
    <property type="match status" value="3"/>
</dbReference>
<keyword evidence="2" id="KW-1133">Transmembrane helix</keyword>
<feature type="signal peptide" evidence="3">
    <location>
        <begin position="1"/>
        <end position="23"/>
    </location>
</feature>
<dbReference type="InterPro" id="IPR000742">
    <property type="entry name" value="EGF"/>
</dbReference>
<sequence>MSYHASWIFRVLFTFLPINRISVLLTIPATPVTKKCSKYCGHGQCMSYMNDEKEFCLCNSGWFGDHCTTALNCSCSSDSLCLGVIHNRSICLCPLHKTGLRCLLPSTCQTARCADNKPICVPFDIGGQKSYTCQCEEKFVNDMCNNPKRFEVSFSKLPIPQVLLSHFIIADPDTVPRLIISFLSGCMKSTRNSWFFLTGYFISYVPSLLTFIIYVLPSKTYKQHFDTLVRQYRTALWRTLRTS</sequence>
<dbReference type="EMBL" id="CAJOBE010002214">
    <property type="protein sequence ID" value="CAF3807127.1"/>
    <property type="molecule type" value="Genomic_DNA"/>
</dbReference>